<reference evidence="7 9" key="2">
    <citation type="submission" date="2018-06" db="EMBL/GenBank/DDBJ databases">
        <authorList>
            <consortium name="Pathogen Informatics"/>
            <person name="Doyle S."/>
        </authorList>
    </citation>
    <scope>NUCLEOTIDE SEQUENCE [LARGE SCALE GENOMIC DNA]</scope>
    <source>
        <strain evidence="7 9">NCTC10338</strain>
    </source>
</reference>
<dbReference type="PANTHER" id="PTHR30249">
    <property type="entry name" value="PUTATIVE SEROTONIN TRANSPORTER"/>
    <property type="match status" value="1"/>
</dbReference>
<keyword evidence="3 5" id="KW-1133">Transmembrane helix</keyword>
<sequence>MNIVIAVISLLGTIAIFYACKALYQKFRKEWLTPILISPLVIILLLLVTGTSYESYNAGADILSNLLGPATVAFAVPIYKNFDLLKKHAFEIVLSIAIGSAVAIASSFIIALVVGLNDELVHSLVPRSVTTPIAMDISNMIGGSPTLTAVFVMTTGILASLLAPIVMRICRFQKPSARGLMLGMGAHGTGTSKAFELGELEGTFASLAMIVAALISIVLSATFFPVLEHFVMNILLPSR</sequence>
<dbReference type="Proteomes" id="UP000255295">
    <property type="component" value="Unassembled WGS sequence"/>
</dbReference>
<dbReference type="GO" id="GO:0016787">
    <property type="term" value="F:hydrolase activity"/>
    <property type="evidence" value="ECO:0007669"/>
    <property type="project" value="UniProtKB-KW"/>
</dbReference>
<feature type="transmembrane region" description="Helical" evidence="5">
    <location>
        <begin position="62"/>
        <end position="80"/>
    </location>
</feature>
<dbReference type="GeneID" id="48275839"/>
<evidence type="ECO:0000256" key="2">
    <source>
        <dbReference type="ARBA" id="ARBA00022692"/>
    </source>
</evidence>
<comment type="subcellular location">
    <subcellularLocation>
        <location evidence="1">Membrane</location>
        <topology evidence="1">Multi-pass membrane protein</topology>
    </subcellularLocation>
</comment>
<feature type="transmembrane region" description="Helical" evidence="5">
    <location>
        <begin position="149"/>
        <end position="170"/>
    </location>
</feature>
<feature type="transmembrane region" description="Helical" evidence="5">
    <location>
        <begin position="92"/>
        <end position="116"/>
    </location>
</feature>
<reference evidence="6 8" key="1">
    <citation type="submission" date="2017-03" db="EMBL/GenBank/DDBJ databases">
        <title>The whole genome sequencing and assembly of Lysinibacillus sphaericus DSM 28T strain.</title>
        <authorList>
            <person name="Lee Y.-J."/>
            <person name="Yi H."/>
            <person name="Bahn Y.-S."/>
            <person name="Kim J.F."/>
            <person name="Lee D.-W."/>
        </authorList>
    </citation>
    <scope>NUCLEOTIDE SEQUENCE [LARGE SCALE GENOMIC DNA]</scope>
    <source>
        <strain evidence="6 8">DSM 28</strain>
    </source>
</reference>
<feature type="transmembrane region" description="Helical" evidence="5">
    <location>
        <begin position="31"/>
        <end position="50"/>
    </location>
</feature>
<proteinExistence type="predicted"/>
<dbReference type="InterPro" id="IPR007300">
    <property type="entry name" value="CidB/LrgB"/>
</dbReference>
<evidence type="ECO:0000256" key="3">
    <source>
        <dbReference type="ARBA" id="ARBA00022989"/>
    </source>
</evidence>
<dbReference type="AlphaFoldDB" id="A0A2S0JXP6"/>
<evidence type="ECO:0000256" key="4">
    <source>
        <dbReference type="ARBA" id="ARBA00023136"/>
    </source>
</evidence>
<protein>
    <submittedName>
        <fullName evidence="6">CidB/LrgB family autolysis modulator</fullName>
    </submittedName>
    <submittedName>
        <fullName evidence="7">Peptidoglycan hydrolase YwbG</fullName>
    </submittedName>
</protein>
<dbReference type="Proteomes" id="UP000238825">
    <property type="component" value="Chromosome"/>
</dbReference>
<keyword evidence="7" id="KW-0378">Hydrolase</keyword>
<accession>A0A2S0JXP6</accession>
<dbReference type="PANTHER" id="PTHR30249:SF3">
    <property type="entry name" value="MUREIN HYDROLASE EXPORT REGULATOR"/>
    <property type="match status" value="1"/>
</dbReference>
<keyword evidence="2 5" id="KW-0812">Transmembrane</keyword>
<gene>
    <name evidence="7" type="primary">ywbG</name>
    <name evidence="6" type="ORF">LS41612_06465</name>
    <name evidence="7" type="ORF">NCTC10338_03471</name>
</gene>
<feature type="transmembrane region" description="Helical" evidence="5">
    <location>
        <begin position="6"/>
        <end position="24"/>
    </location>
</feature>
<keyword evidence="4 5" id="KW-0472">Membrane</keyword>
<name>A0A2S0JXP6_LYSSH</name>
<dbReference type="Pfam" id="PF04172">
    <property type="entry name" value="LrgB"/>
    <property type="match status" value="1"/>
</dbReference>
<evidence type="ECO:0000313" key="9">
    <source>
        <dbReference type="Proteomes" id="UP000255295"/>
    </source>
</evidence>
<dbReference type="RefSeq" id="WP_024363813.1">
    <property type="nucleotide sequence ID" value="NZ_BJNS01000002.1"/>
</dbReference>
<evidence type="ECO:0000313" key="6">
    <source>
        <dbReference type="EMBL" id="AVK95912.1"/>
    </source>
</evidence>
<organism evidence="6 8">
    <name type="scientific">Lysinibacillus sphaericus</name>
    <name type="common">Bacillus sphaericus</name>
    <dbReference type="NCBI Taxonomy" id="1421"/>
    <lineage>
        <taxon>Bacteria</taxon>
        <taxon>Bacillati</taxon>
        <taxon>Bacillota</taxon>
        <taxon>Bacilli</taxon>
        <taxon>Bacillales</taxon>
        <taxon>Bacillaceae</taxon>
        <taxon>Lysinibacillus</taxon>
    </lineage>
</organism>
<dbReference type="GO" id="GO:0016020">
    <property type="term" value="C:membrane"/>
    <property type="evidence" value="ECO:0007669"/>
    <property type="project" value="UniProtKB-SubCell"/>
</dbReference>
<evidence type="ECO:0000313" key="8">
    <source>
        <dbReference type="Proteomes" id="UP000238825"/>
    </source>
</evidence>
<dbReference type="EMBL" id="CP019980">
    <property type="protein sequence ID" value="AVK95912.1"/>
    <property type="molecule type" value="Genomic_DNA"/>
</dbReference>
<evidence type="ECO:0000313" key="7">
    <source>
        <dbReference type="EMBL" id="SUV18343.1"/>
    </source>
</evidence>
<evidence type="ECO:0000256" key="1">
    <source>
        <dbReference type="ARBA" id="ARBA00004141"/>
    </source>
</evidence>
<evidence type="ECO:0000256" key="5">
    <source>
        <dbReference type="SAM" id="Phobius"/>
    </source>
</evidence>
<feature type="transmembrane region" description="Helical" evidence="5">
    <location>
        <begin position="204"/>
        <end position="227"/>
    </location>
</feature>
<dbReference type="EMBL" id="UFSZ01000001">
    <property type="protein sequence ID" value="SUV18343.1"/>
    <property type="molecule type" value="Genomic_DNA"/>
</dbReference>